<dbReference type="InterPro" id="IPR016177">
    <property type="entry name" value="DNA-bd_dom_sf"/>
</dbReference>
<dbReference type="SMART" id="SM00380">
    <property type="entry name" value="AP2"/>
    <property type="match status" value="1"/>
</dbReference>
<evidence type="ECO:0000256" key="2">
    <source>
        <dbReference type="ARBA" id="ARBA00023015"/>
    </source>
</evidence>
<sequence length="306" mass="32648">MSAMVSALAHVVAGDVTQGGGASAGGGGGDGGSSSSSSACKRGRDDEHYYSVARVCRGYSDFAIGTSNLGPSLETVGSGMIRPSIITSTTESAVYTYTPTHHQENTNTSSRRYRGVRQRPWGKWAAEIRDPYKAARVWLGTFDTAEDAARAYDEAALRFRGNKAKLNFPENVRLINHPSSSHHLDHHHQIHNTSPSKIVAVSTSAEPIVHSRAEFQNSVNYNYGLSGNLEASGLMTLDDIQRQANLLDELMVYNPSGYNSGGLQSYPAAVTSYPPPDMDIRAEGSQSSGGGADFSWADSGHQTSSG</sequence>
<dbReference type="PROSITE" id="PS51032">
    <property type="entry name" value="AP2_ERF"/>
    <property type="match status" value="1"/>
</dbReference>
<dbReference type="InterPro" id="IPR036955">
    <property type="entry name" value="AP2/ERF_dom_sf"/>
</dbReference>
<feature type="compositionally biased region" description="Gly residues" evidence="6">
    <location>
        <begin position="18"/>
        <end position="32"/>
    </location>
</feature>
<dbReference type="Gene3D" id="3.30.730.10">
    <property type="entry name" value="AP2/ERF domain"/>
    <property type="match status" value="1"/>
</dbReference>
<keyword evidence="2" id="KW-0805">Transcription regulation</keyword>
<keyword evidence="3" id="KW-0238">DNA-binding</keyword>
<dbReference type="EMBL" id="JABTTQ020000008">
    <property type="protein sequence ID" value="KAK6150550.1"/>
    <property type="molecule type" value="Genomic_DNA"/>
</dbReference>
<dbReference type="Pfam" id="PF00847">
    <property type="entry name" value="AP2"/>
    <property type="match status" value="1"/>
</dbReference>
<dbReference type="PANTHER" id="PTHR31190:SF473">
    <property type="entry name" value="OS05G0437100 PROTEIN"/>
    <property type="match status" value="1"/>
</dbReference>
<reference evidence="8 9" key="1">
    <citation type="journal article" date="2021" name="Comput. Struct. Biotechnol. J.">
        <title>De novo genome assembly of the potent medicinal plant Rehmannia glutinosa using nanopore technology.</title>
        <authorList>
            <person name="Ma L."/>
            <person name="Dong C."/>
            <person name="Song C."/>
            <person name="Wang X."/>
            <person name="Zheng X."/>
            <person name="Niu Y."/>
            <person name="Chen S."/>
            <person name="Feng W."/>
        </authorList>
    </citation>
    <scope>NUCLEOTIDE SEQUENCE [LARGE SCALE GENOMIC DNA]</scope>
    <source>
        <strain evidence="8">DH-2019</strain>
    </source>
</reference>
<feature type="region of interest" description="Disordered" evidence="6">
    <location>
        <begin position="274"/>
        <end position="306"/>
    </location>
</feature>
<evidence type="ECO:0000313" key="9">
    <source>
        <dbReference type="Proteomes" id="UP001318860"/>
    </source>
</evidence>
<evidence type="ECO:0000256" key="4">
    <source>
        <dbReference type="ARBA" id="ARBA00023163"/>
    </source>
</evidence>
<comment type="subcellular location">
    <subcellularLocation>
        <location evidence="1">Nucleus</location>
    </subcellularLocation>
</comment>
<gene>
    <name evidence="8" type="ORF">DH2020_015482</name>
</gene>
<feature type="domain" description="AP2/ERF" evidence="7">
    <location>
        <begin position="112"/>
        <end position="169"/>
    </location>
</feature>
<dbReference type="SUPFAM" id="SSF54171">
    <property type="entry name" value="DNA-binding domain"/>
    <property type="match status" value="1"/>
</dbReference>
<feature type="region of interest" description="Disordered" evidence="6">
    <location>
        <begin position="18"/>
        <end position="43"/>
    </location>
</feature>
<evidence type="ECO:0000256" key="1">
    <source>
        <dbReference type="ARBA" id="ARBA00004123"/>
    </source>
</evidence>
<accession>A0ABR0WWI7</accession>
<dbReference type="CDD" id="cd00018">
    <property type="entry name" value="AP2"/>
    <property type="match status" value="1"/>
</dbReference>
<dbReference type="InterPro" id="IPR044808">
    <property type="entry name" value="ERF_plant"/>
</dbReference>
<evidence type="ECO:0000256" key="6">
    <source>
        <dbReference type="SAM" id="MobiDB-lite"/>
    </source>
</evidence>
<name>A0ABR0WWI7_REHGL</name>
<evidence type="ECO:0000256" key="5">
    <source>
        <dbReference type="ARBA" id="ARBA00023242"/>
    </source>
</evidence>
<comment type="caution">
    <text evidence="8">The sequence shown here is derived from an EMBL/GenBank/DDBJ whole genome shotgun (WGS) entry which is preliminary data.</text>
</comment>
<proteinExistence type="predicted"/>
<dbReference type="PRINTS" id="PR00367">
    <property type="entry name" value="ETHRSPELEMNT"/>
</dbReference>
<dbReference type="Proteomes" id="UP001318860">
    <property type="component" value="Unassembled WGS sequence"/>
</dbReference>
<keyword evidence="4" id="KW-0804">Transcription</keyword>
<dbReference type="PANTHER" id="PTHR31190">
    <property type="entry name" value="DNA-BINDING DOMAIN"/>
    <property type="match status" value="1"/>
</dbReference>
<evidence type="ECO:0000256" key="3">
    <source>
        <dbReference type="ARBA" id="ARBA00023125"/>
    </source>
</evidence>
<dbReference type="InterPro" id="IPR001471">
    <property type="entry name" value="AP2/ERF_dom"/>
</dbReference>
<keyword evidence="5" id="KW-0539">Nucleus</keyword>
<evidence type="ECO:0000313" key="8">
    <source>
        <dbReference type="EMBL" id="KAK6150550.1"/>
    </source>
</evidence>
<evidence type="ECO:0000259" key="7">
    <source>
        <dbReference type="PROSITE" id="PS51032"/>
    </source>
</evidence>
<organism evidence="8 9">
    <name type="scientific">Rehmannia glutinosa</name>
    <name type="common">Chinese foxglove</name>
    <dbReference type="NCBI Taxonomy" id="99300"/>
    <lineage>
        <taxon>Eukaryota</taxon>
        <taxon>Viridiplantae</taxon>
        <taxon>Streptophyta</taxon>
        <taxon>Embryophyta</taxon>
        <taxon>Tracheophyta</taxon>
        <taxon>Spermatophyta</taxon>
        <taxon>Magnoliopsida</taxon>
        <taxon>eudicotyledons</taxon>
        <taxon>Gunneridae</taxon>
        <taxon>Pentapetalae</taxon>
        <taxon>asterids</taxon>
        <taxon>lamiids</taxon>
        <taxon>Lamiales</taxon>
        <taxon>Orobanchaceae</taxon>
        <taxon>Rehmannieae</taxon>
        <taxon>Rehmannia</taxon>
    </lineage>
</organism>
<protein>
    <recommendedName>
        <fullName evidence="7">AP2/ERF domain-containing protein</fullName>
    </recommendedName>
</protein>
<keyword evidence="9" id="KW-1185">Reference proteome</keyword>